<accession>A0ABW3B7Z3</accession>
<evidence type="ECO:0000259" key="1">
    <source>
        <dbReference type="Pfam" id="PF01272"/>
    </source>
</evidence>
<dbReference type="Proteomes" id="UP001597012">
    <property type="component" value="Unassembled WGS sequence"/>
</dbReference>
<keyword evidence="2" id="KW-0251">Elongation factor</keyword>
<protein>
    <submittedName>
        <fullName evidence="2">GreA/GreB family elongation factor</fullName>
    </submittedName>
</protein>
<sequence>MKYTNLIIEKKEYVILKRVLNISGYHQDITLRKAVGKLVKELESAKICDEVDMPADVVRFNSEVTIVSENGWHKKFQLVLPKSSDVKNNKISLLTPMGAAVMGYAEGDSLVWEFPSGEQNLTIEKVSQENIQINVNMIL</sequence>
<dbReference type="Gene3D" id="3.10.50.30">
    <property type="entry name" value="Transcription elongation factor, GreA/GreB, C-terminal domain"/>
    <property type="match status" value="1"/>
</dbReference>
<evidence type="ECO:0000313" key="2">
    <source>
        <dbReference type="EMBL" id="MFD0799175.1"/>
    </source>
</evidence>
<dbReference type="GO" id="GO:0003746">
    <property type="term" value="F:translation elongation factor activity"/>
    <property type="evidence" value="ECO:0007669"/>
    <property type="project" value="UniProtKB-KW"/>
</dbReference>
<reference evidence="3" key="1">
    <citation type="journal article" date="2019" name="Int. J. Syst. Evol. Microbiol.">
        <title>The Global Catalogue of Microorganisms (GCM) 10K type strain sequencing project: providing services to taxonomists for standard genome sequencing and annotation.</title>
        <authorList>
            <consortium name="The Broad Institute Genomics Platform"/>
            <consortium name="The Broad Institute Genome Sequencing Center for Infectious Disease"/>
            <person name="Wu L."/>
            <person name="Ma J."/>
        </authorList>
    </citation>
    <scope>NUCLEOTIDE SEQUENCE [LARGE SCALE GENOMIC DNA]</scope>
    <source>
        <strain evidence="3">CCUG 61948</strain>
    </source>
</reference>
<proteinExistence type="predicted"/>
<gene>
    <name evidence="2" type="ORF">ACFQZJ_16995</name>
</gene>
<dbReference type="Pfam" id="PF01272">
    <property type="entry name" value="GreA_GreB"/>
    <property type="match status" value="1"/>
</dbReference>
<name>A0ABW3B7Z3_9FLAO</name>
<organism evidence="2 3">
    <name type="scientific">Maribacter chungangensis</name>
    <dbReference type="NCBI Taxonomy" id="1069117"/>
    <lineage>
        <taxon>Bacteria</taxon>
        <taxon>Pseudomonadati</taxon>
        <taxon>Bacteroidota</taxon>
        <taxon>Flavobacteriia</taxon>
        <taxon>Flavobacteriales</taxon>
        <taxon>Flavobacteriaceae</taxon>
        <taxon>Maribacter</taxon>
    </lineage>
</organism>
<comment type="caution">
    <text evidence="2">The sequence shown here is derived from an EMBL/GenBank/DDBJ whole genome shotgun (WGS) entry which is preliminary data.</text>
</comment>
<dbReference type="EMBL" id="JBHTHY010000014">
    <property type="protein sequence ID" value="MFD0799175.1"/>
    <property type="molecule type" value="Genomic_DNA"/>
</dbReference>
<keyword evidence="2" id="KW-0648">Protein biosynthesis</keyword>
<dbReference type="InterPro" id="IPR036953">
    <property type="entry name" value="GreA/GreB_C_sf"/>
</dbReference>
<evidence type="ECO:0000313" key="3">
    <source>
        <dbReference type="Proteomes" id="UP001597012"/>
    </source>
</evidence>
<dbReference type="PANTHER" id="PTHR30437:SF5">
    <property type="entry name" value="REGULATOR OF NUCLEOSIDE DIPHOSPHATE KINASE"/>
    <property type="match status" value="1"/>
</dbReference>
<dbReference type="RefSeq" id="WP_379936077.1">
    <property type="nucleotide sequence ID" value="NZ_JBHTHY010000014.1"/>
</dbReference>
<dbReference type="PANTHER" id="PTHR30437">
    <property type="entry name" value="TRANSCRIPTION ELONGATION FACTOR GREA"/>
    <property type="match status" value="1"/>
</dbReference>
<dbReference type="SUPFAM" id="SSF54534">
    <property type="entry name" value="FKBP-like"/>
    <property type="match status" value="1"/>
</dbReference>
<feature type="domain" description="Transcription elongation factor GreA/GreB C-terminal" evidence="1">
    <location>
        <begin position="54"/>
        <end position="127"/>
    </location>
</feature>
<dbReference type="InterPro" id="IPR023459">
    <property type="entry name" value="Tscrpt_elong_fac_GreA/B_fam"/>
</dbReference>
<keyword evidence="3" id="KW-1185">Reference proteome</keyword>
<dbReference type="InterPro" id="IPR001437">
    <property type="entry name" value="Tscrpt_elong_fac_GreA/B_C"/>
</dbReference>